<accession>A0A917UMM0</accession>
<dbReference type="SUPFAM" id="SSF46785">
    <property type="entry name" value="Winged helix' DNA-binding domain"/>
    <property type="match status" value="1"/>
</dbReference>
<protein>
    <submittedName>
        <fullName evidence="1">Uncharacterized protein</fullName>
    </submittedName>
</protein>
<organism evidence="1 2">
    <name type="scientific">Streptomyces lacrimifluminis</name>
    <dbReference type="NCBI Taxonomy" id="1500077"/>
    <lineage>
        <taxon>Bacteria</taxon>
        <taxon>Bacillati</taxon>
        <taxon>Actinomycetota</taxon>
        <taxon>Actinomycetes</taxon>
        <taxon>Kitasatosporales</taxon>
        <taxon>Streptomycetaceae</taxon>
        <taxon>Streptomyces</taxon>
    </lineage>
</organism>
<dbReference type="EMBL" id="BMMU01000052">
    <property type="protein sequence ID" value="GGJ69018.1"/>
    <property type="molecule type" value="Genomic_DNA"/>
</dbReference>
<dbReference type="AlphaFoldDB" id="A0A917UMM0"/>
<dbReference type="Proteomes" id="UP000625682">
    <property type="component" value="Unassembled WGS sequence"/>
</dbReference>
<proteinExistence type="predicted"/>
<dbReference type="InterPro" id="IPR036390">
    <property type="entry name" value="WH_DNA-bd_sf"/>
</dbReference>
<gene>
    <name evidence="1" type="ORF">GCM10012282_77450</name>
</gene>
<dbReference type="Gene3D" id="2.60.120.10">
    <property type="entry name" value="Jelly Rolls"/>
    <property type="match status" value="1"/>
</dbReference>
<evidence type="ECO:0000313" key="2">
    <source>
        <dbReference type="Proteomes" id="UP000625682"/>
    </source>
</evidence>
<name>A0A917UMM0_9ACTN</name>
<reference evidence="1" key="1">
    <citation type="journal article" date="2014" name="Int. J. Syst. Evol. Microbiol.">
        <title>Complete genome sequence of Corynebacterium casei LMG S-19264T (=DSM 44701T), isolated from a smear-ripened cheese.</title>
        <authorList>
            <consortium name="US DOE Joint Genome Institute (JGI-PGF)"/>
            <person name="Walter F."/>
            <person name="Albersmeier A."/>
            <person name="Kalinowski J."/>
            <person name="Ruckert C."/>
        </authorList>
    </citation>
    <scope>NUCLEOTIDE SEQUENCE</scope>
    <source>
        <strain evidence="1">CGMCC 4.7272</strain>
    </source>
</reference>
<reference evidence="1" key="2">
    <citation type="submission" date="2020-09" db="EMBL/GenBank/DDBJ databases">
        <authorList>
            <person name="Sun Q."/>
            <person name="Zhou Y."/>
        </authorList>
    </citation>
    <scope>NUCLEOTIDE SEQUENCE</scope>
    <source>
        <strain evidence="1">CGMCC 4.7272</strain>
    </source>
</reference>
<evidence type="ECO:0000313" key="1">
    <source>
        <dbReference type="EMBL" id="GGJ69018.1"/>
    </source>
</evidence>
<comment type="caution">
    <text evidence="1">The sequence shown here is derived from an EMBL/GenBank/DDBJ whole genome shotgun (WGS) entry which is preliminary data.</text>
</comment>
<keyword evidence="2" id="KW-1185">Reference proteome</keyword>
<sequence length="119" mass="13364">MSPERFEIFLDRNPRACRAMLMVMVYRLRQADRQRLEYRACSVTERIAGRLLFFSDQTGEPMTDGGVRIGIRLTMPELAATVAAGRDMTVKAMSRLRALEVVRTDAACRPFAVSPPPSA</sequence>
<dbReference type="InterPro" id="IPR014710">
    <property type="entry name" value="RmlC-like_jellyroll"/>
</dbReference>